<comment type="caution">
    <text evidence="6">The sequence shown here is derived from an EMBL/GenBank/DDBJ whole genome shotgun (WGS) entry which is preliminary data.</text>
</comment>
<dbReference type="InterPro" id="IPR000742">
    <property type="entry name" value="EGF"/>
</dbReference>
<organism evidence="6 7">
    <name type="scientific">Bugula neritina</name>
    <name type="common">Brown bryozoan</name>
    <name type="synonym">Sertularia neritina</name>
    <dbReference type="NCBI Taxonomy" id="10212"/>
    <lineage>
        <taxon>Eukaryota</taxon>
        <taxon>Metazoa</taxon>
        <taxon>Spiralia</taxon>
        <taxon>Lophotrochozoa</taxon>
        <taxon>Bryozoa</taxon>
        <taxon>Gymnolaemata</taxon>
        <taxon>Cheilostomatida</taxon>
        <taxon>Flustrina</taxon>
        <taxon>Buguloidea</taxon>
        <taxon>Bugulidae</taxon>
        <taxon>Bugula</taxon>
    </lineage>
</organism>
<comment type="caution">
    <text evidence="4">Lacks conserved residue(s) required for the propagation of feature annotation.</text>
</comment>
<sequence length="347" mass="38395">MLLSYIHQHNLAKVKYNCSIILRQPVAGASKQTGPATDGNIGDRHRSDIPPHDFVRVRFYIAKSQFYKFNLSINDDAYIGVYGRRSLQPTHTQYDLVETLSGEKIAASVKAASRQRVKRSGYGDITPQSAATQEVNTAFSSYLDEGHWYFSLYNDDSKSQVVRFTLGRQEKMTTDCPNDCYGKGECRDGTCHCYLGYTGVECSQYACPVLCSGNGVYEGGICKCYNNWKGAECSIQAHHCKECIHGRCIDGECSCQVGWKGEDCGEVDCEVPHCSGHGVCQSGKCYCEMGFRGIDCSIDEMGSFTMACSNDCSGHGTFDLHLQTCSCETGWTGRNCEELLDYNINVA</sequence>
<dbReference type="GO" id="GO:0008045">
    <property type="term" value="P:motor neuron axon guidance"/>
    <property type="evidence" value="ECO:0007669"/>
    <property type="project" value="TreeGrafter"/>
</dbReference>
<dbReference type="Gene3D" id="2.60.120.260">
    <property type="entry name" value="Galactose-binding domain-like"/>
    <property type="match status" value="1"/>
</dbReference>
<evidence type="ECO:0000313" key="7">
    <source>
        <dbReference type="Proteomes" id="UP000593567"/>
    </source>
</evidence>
<dbReference type="SMART" id="SM00181">
    <property type="entry name" value="EGF"/>
    <property type="match status" value="5"/>
</dbReference>
<evidence type="ECO:0000259" key="5">
    <source>
        <dbReference type="PROSITE" id="PS50026"/>
    </source>
</evidence>
<evidence type="ECO:0000256" key="3">
    <source>
        <dbReference type="ARBA" id="ARBA00023157"/>
    </source>
</evidence>
<keyword evidence="7" id="KW-1185">Reference proteome</keyword>
<dbReference type="InterPro" id="IPR051216">
    <property type="entry name" value="Teneurin"/>
</dbReference>
<dbReference type="PANTHER" id="PTHR11219:SF69">
    <property type="entry name" value="TENEURIN-A"/>
    <property type="match status" value="1"/>
</dbReference>
<name>A0A7J7KAV7_BUGNE</name>
<keyword evidence="1 4" id="KW-0245">EGF-like domain</keyword>
<dbReference type="Gene3D" id="2.10.25.10">
    <property type="entry name" value="Laminin"/>
    <property type="match status" value="3"/>
</dbReference>
<accession>A0A7J7KAV7</accession>
<dbReference type="PROSITE" id="PS00022">
    <property type="entry name" value="EGF_1"/>
    <property type="match status" value="2"/>
</dbReference>
<keyword evidence="2" id="KW-0677">Repeat</keyword>
<feature type="disulfide bond" evidence="4">
    <location>
        <begin position="327"/>
        <end position="336"/>
    </location>
</feature>
<dbReference type="InterPro" id="IPR057629">
    <property type="entry name" value="Teneurin1-4_GBD"/>
</dbReference>
<dbReference type="AlphaFoldDB" id="A0A7J7KAV7"/>
<dbReference type="SUPFAM" id="SSF57196">
    <property type="entry name" value="EGF/Laminin"/>
    <property type="match status" value="1"/>
</dbReference>
<dbReference type="Pfam" id="PF23093">
    <property type="entry name" value="GBD_Tenm3"/>
    <property type="match status" value="1"/>
</dbReference>
<protein>
    <submittedName>
        <fullName evidence="6">TENM3</fullName>
    </submittedName>
</protein>
<gene>
    <name evidence="6" type="ORF">EB796_006289</name>
</gene>
<keyword evidence="3 4" id="KW-1015">Disulfide bond</keyword>
<reference evidence="6" key="1">
    <citation type="submission" date="2020-06" db="EMBL/GenBank/DDBJ databases">
        <title>Draft genome of Bugula neritina, a colonial animal packing powerful symbionts and potential medicines.</title>
        <authorList>
            <person name="Rayko M."/>
        </authorList>
    </citation>
    <scope>NUCLEOTIDE SEQUENCE [LARGE SCALE GENOMIC DNA]</scope>
    <source>
        <strain evidence="6">Kwan_BN1</strain>
    </source>
</reference>
<dbReference type="Proteomes" id="UP000593567">
    <property type="component" value="Unassembled WGS sequence"/>
</dbReference>
<dbReference type="PROSITE" id="PS01186">
    <property type="entry name" value="EGF_2"/>
    <property type="match status" value="3"/>
</dbReference>
<feature type="domain" description="EGF-like" evidence="5">
    <location>
        <begin position="304"/>
        <end position="337"/>
    </location>
</feature>
<evidence type="ECO:0000256" key="4">
    <source>
        <dbReference type="PROSITE-ProRule" id="PRU00076"/>
    </source>
</evidence>
<evidence type="ECO:0000256" key="2">
    <source>
        <dbReference type="ARBA" id="ARBA00022737"/>
    </source>
</evidence>
<evidence type="ECO:0000256" key="1">
    <source>
        <dbReference type="ARBA" id="ARBA00022536"/>
    </source>
</evidence>
<evidence type="ECO:0000313" key="6">
    <source>
        <dbReference type="EMBL" id="KAF6035397.1"/>
    </source>
</evidence>
<dbReference type="PANTHER" id="PTHR11219">
    <property type="entry name" value="TENEURIN AND N-ACETYLGLUCOSAMINE-1-PHOSPHODIESTER ALPHA-N-ACETYLGLUCOSAMINIDASE"/>
    <property type="match status" value="1"/>
</dbReference>
<proteinExistence type="predicted"/>
<dbReference type="FunFam" id="2.10.25.10:FF:000013">
    <property type="entry name" value="Teneurin transmembrane protein 4"/>
    <property type="match status" value="1"/>
</dbReference>
<dbReference type="OrthoDB" id="6141172at2759"/>
<dbReference type="PROSITE" id="PS50026">
    <property type="entry name" value="EGF_3"/>
    <property type="match status" value="1"/>
</dbReference>
<dbReference type="EMBL" id="VXIV02000883">
    <property type="protein sequence ID" value="KAF6035397.1"/>
    <property type="molecule type" value="Genomic_DNA"/>
</dbReference>
<dbReference type="Pfam" id="PF25024">
    <property type="entry name" value="EGF_TEN"/>
    <property type="match status" value="1"/>
</dbReference>